<accession>A0A4S2M538</accession>
<comment type="caution">
    <text evidence="1">The sequence shown here is derived from an EMBL/GenBank/DDBJ whole genome shotgun (WGS) entry which is preliminary data.</text>
</comment>
<sequence length="123" mass="14118">MWRSVCTHFVPVYERPSLQFCRQASPYRLACVRNYVAFVSPRGDFDYAFGYLAPPPSLYIYLGRSSLTLWRSLAGLYMYLPHLMPAGMLSYSCLDLLSLHSAFTGVHAHRRSGHRPFELLLPN</sequence>
<dbReference type="Proteomes" id="UP000308267">
    <property type="component" value="Unassembled WGS sequence"/>
</dbReference>
<proteinExistence type="predicted"/>
<name>A0A4S2M538_OPIFE</name>
<dbReference type="EMBL" id="SJOL01004581">
    <property type="protein sequence ID" value="TGZ71450.1"/>
    <property type="molecule type" value="Genomic_DNA"/>
</dbReference>
<evidence type="ECO:0000313" key="1">
    <source>
        <dbReference type="EMBL" id="TGZ71450.1"/>
    </source>
</evidence>
<keyword evidence="2" id="KW-1185">Reference proteome</keyword>
<organism evidence="1 2">
    <name type="scientific">Opisthorchis felineus</name>
    <dbReference type="NCBI Taxonomy" id="147828"/>
    <lineage>
        <taxon>Eukaryota</taxon>
        <taxon>Metazoa</taxon>
        <taxon>Spiralia</taxon>
        <taxon>Lophotrochozoa</taxon>
        <taxon>Platyhelminthes</taxon>
        <taxon>Trematoda</taxon>
        <taxon>Digenea</taxon>
        <taxon>Opisthorchiida</taxon>
        <taxon>Opisthorchiata</taxon>
        <taxon>Opisthorchiidae</taxon>
        <taxon>Opisthorchis</taxon>
    </lineage>
</organism>
<protein>
    <submittedName>
        <fullName evidence="1">Uncharacterized protein</fullName>
    </submittedName>
</protein>
<dbReference type="AlphaFoldDB" id="A0A4S2M538"/>
<gene>
    <name evidence="1" type="ORF">CRM22_002631</name>
</gene>
<evidence type="ECO:0000313" key="2">
    <source>
        <dbReference type="Proteomes" id="UP000308267"/>
    </source>
</evidence>
<reference evidence="1 2" key="1">
    <citation type="journal article" date="2019" name="BMC Genomics">
        <title>New insights from Opisthorchis felineus genome: update on genomics of the epidemiologically important liver flukes.</title>
        <authorList>
            <person name="Ershov N.I."/>
            <person name="Mordvinov V.A."/>
            <person name="Prokhortchouk E.B."/>
            <person name="Pakharukova M.Y."/>
            <person name="Gunbin K.V."/>
            <person name="Ustyantsev K."/>
            <person name="Genaev M.A."/>
            <person name="Blinov A.G."/>
            <person name="Mazur A."/>
            <person name="Boulygina E."/>
            <person name="Tsygankova S."/>
            <person name="Khrameeva E."/>
            <person name="Chekanov N."/>
            <person name="Fan G."/>
            <person name="Xiao A."/>
            <person name="Zhang H."/>
            <person name="Xu X."/>
            <person name="Yang H."/>
            <person name="Solovyev V."/>
            <person name="Lee S.M."/>
            <person name="Liu X."/>
            <person name="Afonnikov D.A."/>
            <person name="Skryabin K.G."/>
        </authorList>
    </citation>
    <scope>NUCLEOTIDE SEQUENCE [LARGE SCALE GENOMIC DNA]</scope>
    <source>
        <strain evidence="1">AK-0245</strain>
        <tissue evidence="1">Whole organism</tissue>
    </source>
</reference>